<evidence type="ECO:0000313" key="12">
    <source>
        <dbReference type="RefSeq" id="XP_005113494.2"/>
    </source>
</evidence>
<dbReference type="SUPFAM" id="SSF48208">
    <property type="entry name" value="Six-hairpin glycosidases"/>
    <property type="match status" value="1"/>
</dbReference>
<keyword evidence="11" id="KW-1185">Reference proteome</keyword>
<feature type="domain" description="Glycoside hydrolase family 9" evidence="10">
    <location>
        <begin position="254"/>
        <end position="413"/>
    </location>
</feature>
<evidence type="ECO:0000259" key="10">
    <source>
        <dbReference type="Pfam" id="PF00759"/>
    </source>
</evidence>
<keyword evidence="6 8" id="KW-0326">Glycosidase</keyword>
<evidence type="ECO:0000313" key="11">
    <source>
        <dbReference type="Proteomes" id="UP000694888"/>
    </source>
</evidence>
<protein>
    <recommendedName>
        <fullName evidence="9">Endoglucanase</fullName>
        <ecNumber evidence="9">3.2.1.4</ecNumber>
    </recommendedName>
</protein>
<dbReference type="PROSITE" id="PS00698">
    <property type="entry name" value="GH9_3"/>
    <property type="match status" value="1"/>
</dbReference>
<organism evidence="11 12">
    <name type="scientific">Aplysia californica</name>
    <name type="common">California sea hare</name>
    <dbReference type="NCBI Taxonomy" id="6500"/>
    <lineage>
        <taxon>Eukaryota</taxon>
        <taxon>Metazoa</taxon>
        <taxon>Spiralia</taxon>
        <taxon>Lophotrochozoa</taxon>
        <taxon>Mollusca</taxon>
        <taxon>Gastropoda</taxon>
        <taxon>Heterobranchia</taxon>
        <taxon>Euthyneura</taxon>
        <taxon>Tectipleura</taxon>
        <taxon>Aplysiida</taxon>
        <taxon>Aplysioidea</taxon>
        <taxon>Aplysiidae</taxon>
        <taxon>Aplysia</taxon>
    </lineage>
</organism>
<evidence type="ECO:0000256" key="3">
    <source>
        <dbReference type="ARBA" id="ARBA00022801"/>
    </source>
</evidence>
<accession>A0ABM0KBC2</accession>
<dbReference type="PANTHER" id="PTHR22298">
    <property type="entry name" value="ENDO-1,4-BETA-GLUCANASE"/>
    <property type="match status" value="1"/>
</dbReference>
<dbReference type="Pfam" id="PF00759">
    <property type="entry name" value="Glyco_hydro_9"/>
    <property type="match status" value="2"/>
</dbReference>
<keyword evidence="5 8" id="KW-0119">Carbohydrate metabolism</keyword>
<evidence type="ECO:0000256" key="2">
    <source>
        <dbReference type="ARBA" id="ARBA00007072"/>
    </source>
</evidence>
<dbReference type="GeneID" id="101857228"/>
<evidence type="ECO:0000256" key="8">
    <source>
        <dbReference type="PROSITE-ProRule" id="PRU10060"/>
    </source>
</evidence>
<dbReference type="InterPro" id="IPR001701">
    <property type="entry name" value="Glyco_hydro_9"/>
</dbReference>
<dbReference type="Proteomes" id="UP000694888">
    <property type="component" value="Unplaced"/>
</dbReference>
<dbReference type="InterPro" id="IPR012341">
    <property type="entry name" value="6hp_glycosidase-like_sf"/>
</dbReference>
<evidence type="ECO:0000256" key="6">
    <source>
        <dbReference type="ARBA" id="ARBA00023295"/>
    </source>
</evidence>
<comment type="catalytic activity">
    <reaction evidence="1 9">
        <text>Endohydrolysis of (1-&gt;4)-beta-D-glucosidic linkages in cellulose, lichenin and cereal beta-D-glucans.</text>
        <dbReference type="EC" id="3.2.1.4"/>
    </reaction>
</comment>
<name>A0ABM0KBC2_APLCA</name>
<evidence type="ECO:0000256" key="9">
    <source>
        <dbReference type="RuleBase" id="RU361166"/>
    </source>
</evidence>
<evidence type="ECO:0000256" key="5">
    <source>
        <dbReference type="ARBA" id="ARBA00023277"/>
    </source>
</evidence>
<sequence length="428" mass="47561">MIGDAYQHSSNGKEWVLVNKKDRPIFKAGDTMTLKFFGNYKGGKPAPDGSALLMNMGVDSWKFDTAPDHDNSKYNYNDVLYKSILFYETQRSGKLPASNRIPYRGDSALHDQGENGEDLTGGWYDAGDHVKFNFPMSYSTTVLTWGYLLFPEAYKAAGQEDEFLDCIRWPLEYLLKCHTGPNELYVQVGDGNRDHNYWGPPEKMTMPRPSYKITASKPGSDVAMETAAAMSAGYLAFKHKVTIFISQLLLYKATGEAKYKQAIEGTYRSWFPGGDIKYTPKGLAFRLQWASLRYASNMAMGALIAAKLGVNPGPYRHWAMCQIHYALGDTGFSYLIGFGNKGYPRSPHHRSSSCPNLPAPCGPFVRASSEPNVHILYGALVGGPGGGDDYSDNRMNYVNNEVATDYNAGFTTAIAALKHLYIKKLHPE</sequence>
<dbReference type="EC" id="3.2.1.4" evidence="9"/>
<dbReference type="RefSeq" id="XP_005113494.2">
    <property type="nucleotide sequence ID" value="XM_005113437.3"/>
</dbReference>
<proteinExistence type="inferred from homology"/>
<feature type="domain" description="Glycoside hydrolase family 9" evidence="10">
    <location>
        <begin position="76"/>
        <end position="253"/>
    </location>
</feature>
<evidence type="ECO:0000256" key="7">
    <source>
        <dbReference type="ARBA" id="ARBA00023326"/>
    </source>
</evidence>
<dbReference type="Gene3D" id="1.50.10.10">
    <property type="match status" value="2"/>
</dbReference>
<evidence type="ECO:0000256" key="4">
    <source>
        <dbReference type="ARBA" id="ARBA00023001"/>
    </source>
</evidence>
<keyword evidence="7 8" id="KW-0624">Polysaccharide degradation</keyword>
<comment type="similarity">
    <text evidence="2 8 9">Belongs to the glycosyl hydrolase 9 (cellulase E) family.</text>
</comment>
<feature type="active site" evidence="8">
    <location>
        <position position="392"/>
    </location>
</feature>
<dbReference type="InterPro" id="IPR033126">
    <property type="entry name" value="Glyco_hydro_9_Asp/Glu_AS"/>
</dbReference>
<feature type="active site" evidence="8">
    <location>
        <position position="401"/>
    </location>
</feature>
<dbReference type="InterPro" id="IPR008928">
    <property type="entry name" value="6-hairpin_glycosidase_sf"/>
</dbReference>
<gene>
    <name evidence="12" type="primary">LOC101857228</name>
</gene>
<reference evidence="12" key="1">
    <citation type="submission" date="2025-08" db="UniProtKB">
        <authorList>
            <consortium name="RefSeq"/>
        </authorList>
    </citation>
    <scope>IDENTIFICATION</scope>
</reference>
<evidence type="ECO:0000256" key="1">
    <source>
        <dbReference type="ARBA" id="ARBA00000966"/>
    </source>
</evidence>
<keyword evidence="4 9" id="KW-0136">Cellulose degradation</keyword>
<keyword evidence="3 8" id="KW-0378">Hydrolase</keyword>
<feature type="non-terminal residue" evidence="12">
    <location>
        <position position="428"/>
    </location>
</feature>